<proteinExistence type="predicted"/>
<evidence type="ECO:0000256" key="1">
    <source>
        <dbReference type="ARBA" id="ARBA00012528"/>
    </source>
</evidence>
<accession>A0A2S9K7P4</accession>
<dbReference type="GO" id="GO:0052621">
    <property type="term" value="F:diguanylate cyclase activity"/>
    <property type="evidence" value="ECO:0007669"/>
    <property type="project" value="UniProtKB-EC"/>
</dbReference>
<feature type="transmembrane region" description="Helical" evidence="4">
    <location>
        <begin position="147"/>
        <end position="165"/>
    </location>
</feature>
<feature type="transmembrane region" description="Helical" evidence="4">
    <location>
        <begin position="6"/>
        <end position="24"/>
    </location>
</feature>
<keyword evidence="3" id="KW-0175">Coiled coil</keyword>
<evidence type="ECO:0000259" key="5">
    <source>
        <dbReference type="PROSITE" id="PS50887"/>
    </source>
</evidence>
<dbReference type="EMBL" id="PVLQ01000012">
    <property type="protein sequence ID" value="PRD66434.1"/>
    <property type="molecule type" value="Genomic_DNA"/>
</dbReference>
<evidence type="ECO:0000256" key="2">
    <source>
        <dbReference type="ARBA" id="ARBA00034247"/>
    </source>
</evidence>
<evidence type="ECO:0000256" key="3">
    <source>
        <dbReference type="SAM" id="Coils"/>
    </source>
</evidence>
<organism evidence="6 7">
    <name type="scientific">Malikia granosa</name>
    <dbReference type="NCBI Taxonomy" id="263067"/>
    <lineage>
        <taxon>Bacteria</taxon>
        <taxon>Pseudomonadati</taxon>
        <taxon>Pseudomonadota</taxon>
        <taxon>Betaproteobacteria</taxon>
        <taxon>Burkholderiales</taxon>
        <taxon>Comamonadaceae</taxon>
        <taxon>Malikia</taxon>
    </lineage>
</organism>
<sequence length="423" mass="46199">MSISVPSLLMAFIVMSATLVFPVALVPLRRHPELRLWAWALGVNTLAYVLFVLRGQVNDLLSVVLANVTQALALALFYRGICHFQKRQPSRWITVAPLLLIGASFPFLLDQLPARVMLACSVYALQSLACVVILVRRRAQTAGRGQYLLIVGFALATLVSLLRVGAAVGGQMELLAILLTSPLQIMTPLLMIVALILFGTGLALMVHERNESRLARQRRLLERKNRLLQQYSAKLEAANHRLTELSITDGLTSLGNRRHFDQVLRTEWERARRSGKSLALLLIDIDCFKDYNDCYGHQAGDDCLVQVAAALRANLGRRGDLAARYGGEEFVVVAVDADLEQAHQLAQVICQAVAARALAHVRSPYGQVTASIGVAALVPSVDLAGAPELLVRRADAALYRAKAEGRNCVRLCDSMSAGQLVPS</sequence>
<dbReference type="SMART" id="SM00267">
    <property type="entry name" value="GGDEF"/>
    <property type="match status" value="1"/>
</dbReference>
<dbReference type="GO" id="GO:1902201">
    <property type="term" value="P:negative regulation of bacterial-type flagellum-dependent cell motility"/>
    <property type="evidence" value="ECO:0007669"/>
    <property type="project" value="TreeGrafter"/>
</dbReference>
<feature type="transmembrane region" description="Helical" evidence="4">
    <location>
        <begin position="36"/>
        <end position="54"/>
    </location>
</feature>
<dbReference type="Gene3D" id="3.30.70.270">
    <property type="match status" value="1"/>
</dbReference>
<reference evidence="6 7" key="1">
    <citation type="submission" date="2018-03" db="EMBL/GenBank/DDBJ databases">
        <title>Comparative genomics illustrates the genes involved in a hyperalkaliphilic mechanisms of Serpentinomonas isolated from highly-alkaline calcium-rich serpentinized springs.</title>
        <authorList>
            <person name="Suzuki S."/>
            <person name="Ishii S."/>
            <person name="Walworth N."/>
            <person name="Bird L."/>
            <person name="Kuenen J.G."/>
            <person name="Nealson K.H."/>
        </authorList>
    </citation>
    <scope>NUCLEOTIDE SEQUENCE [LARGE SCALE GENOMIC DNA]</scope>
    <source>
        <strain evidence="6 7">P1</strain>
    </source>
</reference>
<feature type="coiled-coil region" evidence="3">
    <location>
        <begin position="214"/>
        <end position="248"/>
    </location>
</feature>
<dbReference type="InterPro" id="IPR050469">
    <property type="entry name" value="Diguanylate_Cyclase"/>
</dbReference>
<keyword evidence="4" id="KW-1133">Transmembrane helix</keyword>
<dbReference type="InterPro" id="IPR029787">
    <property type="entry name" value="Nucleotide_cyclase"/>
</dbReference>
<evidence type="ECO:0000256" key="4">
    <source>
        <dbReference type="SAM" id="Phobius"/>
    </source>
</evidence>
<dbReference type="RefSeq" id="WP_105747275.1">
    <property type="nucleotide sequence ID" value="NZ_PVLQ01000012.1"/>
</dbReference>
<dbReference type="SUPFAM" id="SSF55073">
    <property type="entry name" value="Nucleotide cyclase"/>
    <property type="match status" value="1"/>
</dbReference>
<feature type="transmembrane region" description="Helical" evidence="4">
    <location>
        <begin position="115"/>
        <end position="135"/>
    </location>
</feature>
<dbReference type="PANTHER" id="PTHR45138">
    <property type="entry name" value="REGULATORY COMPONENTS OF SENSORY TRANSDUCTION SYSTEM"/>
    <property type="match status" value="1"/>
</dbReference>
<dbReference type="FunFam" id="3.30.70.270:FF:000001">
    <property type="entry name" value="Diguanylate cyclase domain protein"/>
    <property type="match status" value="1"/>
</dbReference>
<name>A0A2S9K7P4_9BURK</name>
<dbReference type="CDD" id="cd01949">
    <property type="entry name" value="GGDEF"/>
    <property type="match status" value="1"/>
</dbReference>
<dbReference type="Proteomes" id="UP000238589">
    <property type="component" value="Unassembled WGS sequence"/>
</dbReference>
<dbReference type="PANTHER" id="PTHR45138:SF9">
    <property type="entry name" value="DIGUANYLATE CYCLASE DGCM-RELATED"/>
    <property type="match status" value="1"/>
</dbReference>
<keyword evidence="4" id="KW-0812">Transmembrane</keyword>
<keyword evidence="7" id="KW-1185">Reference proteome</keyword>
<dbReference type="OrthoDB" id="9813903at2"/>
<dbReference type="GO" id="GO:0043709">
    <property type="term" value="P:cell adhesion involved in single-species biofilm formation"/>
    <property type="evidence" value="ECO:0007669"/>
    <property type="project" value="TreeGrafter"/>
</dbReference>
<dbReference type="InterPro" id="IPR043128">
    <property type="entry name" value="Rev_trsase/Diguanyl_cyclase"/>
</dbReference>
<dbReference type="AlphaFoldDB" id="A0A2S9K7P4"/>
<gene>
    <name evidence="6" type="ORF">C6P64_03845</name>
</gene>
<feature type="transmembrane region" description="Helical" evidence="4">
    <location>
        <begin position="185"/>
        <end position="206"/>
    </location>
</feature>
<protein>
    <recommendedName>
        <fullName evidence="1">diguanylate cyclase</fullName>
        <ecNumber evidence="1">2.7.7.65</ecNumber>
    </recommendedName>
</protein>
<comment type="caution">
    <text evidence="6">The sequence shown here is derived from an EMBL/GenBank/DDBJ whole genome shotgun (WGS) entry which is preliminary data.</text>
</comment>
<evidence type="ECO:0000313" key="6">
    <source>
        <dbReference type="EMBL" id="PRD66434.1"/>
    </source>
</evidence>
<feature type="domain" description="GGDEF" evidence="5">
    <location>
        <begin position="276"/>
        <end position="414"/>
    </location>
</feature>
<keyword evidence="4" id="KW-0472">Membrane</keyword>
<dbReference type="PROSITE" id="PS50887">
    <property type="entry name" value="GGDEF"/>
    <property type="match status" value="1"/>
</dbReference>
<dbReference type="NCBIfam" id="TIGR00254">
    <property type="entry name" value="GGDEF"/>
    <property type="match status" value="1"/>
</dbReference>
<dbReference type="GO" id="GO:0005886">
    <property type="term" value="C:plasma membrane"/>
    <property type="evidence" value="ECO:0007669"/>
    <property type="project" value="TreeGrafter"/>
</dbReference>
<dbReference type="EC" id="2.7.7.65" evidence="1"/>
<evidence type="ECO:0000313" key="7">
    <source>
        <dbReference type="Proteomes" id="UP000238589"/>
    </source>
</evidence>
<dbReference type="Pfam" id="PF00990">
    <property type="entry name" value="GGDEF"/>
    <property type="match status" value="1"/>
</dbReference>
<feature type="transmembrane region" description="Helical" evidence="4">
    <location>
        <begin position="60"/>
        <end position="78"/>
    </location>
</feature>
<comment type="catalytic activity">
    <reaction evidence="2">
        <text>2 GTP = 3',3'-c-di-GMP + 2 diphosphate</text>
        <dbReference type="Rhea" id="RHEA:24898"/>
        <dbReference type="ChEBI" id="CHEBI:33019"/>
        <dbReference type="ChEBI" id="CHEBI:37565"/>
        <dbReference type="ChEBI" id="CHEBI:58805"/>
        <dbReference type="EC" id="2.7.7.65"/>
    </reaction>
</comment>
<dbReference type="InterPro" id="IPR000160">
    <property type="entry name" value="GGDEF_dom"/>
</dbReference>